<feature type="transmembrane region" description="Helical" evidence="1">
    <location>
        <begin position="118"/>
        <end position="142"/>
    </location>
</feature>
<evidence type="ECO:0000313" key="3">
    <source>
        <dbReference type="Proteomes" id="UP001149140"/>
    </source>
</evidence>
<keyword evidence="1" id="KW-1133">Transmembrane helix</keyword>
<keyword evidence="1" id="KW-0472">Membrane</keyword>
<evidence type="ECO:0000256" key="1">
    <source>
        <dbReference type="SAM" id="Phobius"/>
    </source>
</evidence>
<feature type="transmembrane region" description="Helical" evidence="1">
    <location>
        <begin position="42"/>
        <end position="67"/>
    </location>
</feature>
<dbReference type="EMBL" id="JAPDOD010000002">
    <property type="protein sequence ID" value="MDA0159131.1"/>
    <property type="molecule type" value="Genomic_DNA"/>
</dbReference>
<protein>
    <recommendedName>
        <fullName evidence="4">Cytochrome C biogenesis protein transmembrane domain-containing protein</fullName>
    </recommendedName>
</protein>
<reference evidence="2" key="1">
    <citation type="submission" date="2022-10" db="EMBL/GenBank/DDBJ databases">
        <title>The WGS of Solirubrobacter ginsenosidimutans DSM 21036.</title>
        <authorList>
            <person name="Jiang Z."/>
        </authorList>
    </citation>
    <scope>NUCLEOTIDE SEQUENCE</scope>
    <source>
        <strain evidence="2">DSM 21036</strain>
    </source>
</reference>
<dbReference type="Proteomes" id="UP001149140">
    <property type="component" value="Unassembled WGS sequence"/>
</dbReference>
<keyword evidence="3" id="KW-1185">Reference proteome</keyword>
<feature type="transmembrane region" description="Helical" evidence="1">
    <location>
        <begin position="194"/>
        <end position="211"/>
    </location>
</feature>
<organism evidence="2 3">
    <name type="scientific">Solirubrobacter ginsenosidimutans</name>
    <dbReference type="NCBI Taxonomy" id="490573"/>
    <lineage>
        <taxon>Bacteria</taxon>
        <taxon>Bacillati</taxon>
        <taxon>Actinomycetota</taxon>
        <taxon>Thermoleophilia</taxon>
        <taxon>Solirubrobacterales</taxon>
        <taxon>Solirubrobacteraceae</taxon>
        <taxon>Solirubrobacter</taxon>
    </lineage>
</organism>
<sequence length="476" mass="48937">MLSAIVIAAAVVAGVTGAWSPCGFSMVETLAPSGYAGRLRTTAVACATFALGALAGGAITFGGLALLGQALGANAPFVAAAIALAAAAGEARGARIMPQVRRQVPESWRRVMPVPLAAGLYGVLLGLGFTTFILSFAVWALAGISVALGDPHTGLMIGVAFGAGRALPVIALAPSGGGDLHAAVAERPRILRGLRTLDALALVVTAAALAATPAQAAVRVEAVGYADPSVDGLVFAFHRPGAVGELRSPAGIQVLPGNHPAVGGGRLAYLSGATVVVENVAAIPAPGADALAVSTDWVAWRAGPALWVAPLDPTQGFNPTPVVTGAVGKPSLSGTLLLYELAGQIEVYDLATGVRTVMRREPRAELRGPSLLGNRLTYIRATFKRQQVMTGPFFPRKVNSDRTLYGTTPTARRDAGHEPGRFPAEGHINKPLWENPPPGVHDTLTTTATADTAVYVTRVRQLRGQNATADILRIDL</sequence>
<proteinExistence type="predicted"/>
<dbReference type="RefSeq" id="WP_270037803.1">
    <property type="nucleotide sequence ID" value="NZ_JAPDOD010000002.1"/>
</dbReference>
<feature type="transmembrane region" description="Helical" evidence="1">
    <location>
        <begin position="154"/>
        <end position="173"/>
    </location>
</feature>
<accession>A0A9X3MNZ4</accession>
<evidence type="ECO:0008006" key="4">
    <source>
        <dbReference type="Google" id="ProtNLM"/>
    </source>
</evidence>
<keyword evidence="1" id="KW-0812">Transmembrane</keyword>
<comment type="caution">
    <text evidence="2">The sequence shown here is derived from an EMBL/GenBank/DDBJ whole genome shotgun (WGS) entry which is preliminary data.</text>
</comment>
<name>A0A9X3MNZ4_9ACTN</name>
<evidence type="ECO:0000313" key="2">
    <source>
        <dbReference type="EMBL" id="MDA0159131.1"/>
    </source>
</evidence>
<dbReference type="AlphaFoldDB" id="A0A9X3MNZ4"/>
<gene>
    <name evidence="2" type="ORF">OM076_02545</name>
</gene>